<name>A0A8H5MCT8_9AGAR</name>
<protein>
    <submittedName>
        <fullName evidence="1">Uncharacterized protein</fullName>
    </submittedName>
</protein>
<keyword evidence="2" id="KW-1185">Reference proteome</keyword>
<dbReference type="OrthoDB" id="4708870at2759"/>
<dbReference type="EMBL" id="JAACJN010000023">
    <property type="protein sequence ID" value="KAF5389273.1"/>
    <property type="molecule type" value="Genomic_DNA"/>
</dbReference>
<sequence>MGGSAFNSLPSGSFPRIPPPVYKDLKARLSPALDRLYEYVAVPIEDPEKTDHGDLDFIVCTPRNARNLPETETDTDTAVNVPHNQVQVALGAIHSIVEDGARTSNFAVLVERGAWSSSGCSEEEERAREAVESGEIFYQVDVHVCADKDDWDRVVYFHSYGDLGMIQGLVTRNVGLVLGVNGLKYPNPPHPTLILNQDFDRISIFFGWSSERRNAGFTSRQQIFEWVIESRFFDPKSFRTSGQGISRVKAQRTMYSDFVVWVNARSESTDMEEVKHRQERVRKEALIEFGRLEEVENYMREFEARKILKTTFNGSVVKGWTELGNNWRGVKVVMDMVRERHGGEEGLLQIYLLEGEEGLKERVMKAFQESGLSS</sequence>
<evidence type="ECO:0000313" key="2">
    <source>
        <dbReference type="Proteomes" id="UP000518752"/>
    </source>
</evidence>
<comment type="caution">
    <text evidence="1">The sequence shown here is derived from an EMBL/GenBank/DDBJ whole genome shotgun (WGS) entry which is preliminary data.</text>
</comment>
<accession>A0A8H5MCT8</accession>
<dbReference type="Proteomes" id="UP000518752">
    <property type="component" value="Unassembled WGS sequence"/>
</dbReference>
<gene>
    <name evidence="1" type="ORF">D9757_003542</name>
</gene>
<organism evidence="1 2">
    <name type="scientific">Collybiopsis confluens</name>
    <dbReference type="NCBI Taxonomy" id="2823264"/>
    <lineage>
        <taxon>Eukaryota</taxon>
        <taxon>Fungi</taxon>
        <taxon>Dikarya</taxon>
        <taxon>Basidiomycota</taxon>
        <taxon>Agaricomycotina</taxon>
        <taxon>Agaricomycetes</taxon>
        <taxon>Agaricomycetidae</taxon>
        <taxon>Agaricales</taxon>
        <taxon>Marasmiineae</taxon>
        <taxon>Omphalotaceae</taxon>
        <taxon>Collybiopsis</taxon>
    </lineage>
</organism>
<reference evidence="1 2" key="1">
    <citation type="journal article" date="2020" name="ISME J.">
        <title>Uncovering the hidden diversity of litter-decomposition mechanisms in mushroom-forming fungi.</title>
        <authorList>
            <person name="Floudas D."/>
            <person name="Bentzer J."/>
            <person name="Ahren D."/>
            <person name="Johansson T."/>
            <person name="Persson P."/>
            <person name="Tunlid A."/>
        </authorList>
    </citation>
    <scope>NUCLEOTIDE SEQUENCE [LARGE SCALE GENOMIC DNA]</scope>
    <source>
        <strain evidence="1 2">CBS 406.79</strain>
    </source>
</reference>
<evidence type="ECO:0000313" key="1">
    <source>
        <dbReference type="EMBL" id="KAF5389273.1"/>
    </source>
</evidence>
<proteinExistence type="predicted"/>
<dbReference type="AlphaFoldDB" id="A0A8H5MCT8"/>